<dbReference type="EMBL" id="VSRR010119895">
    <property type="protein sequence ID" value="MPC99786.1"/>
    <property type="molecule type" value="Genomic_DNA"/>
</dbReference>
<accession>A0A5B7JZM3</accession>
<dbReference type="Proteomes" id="UP000324222">
    <property type="component" value="Unassembled WGS sequence"/>
</dbReference>
<organism evidence="1 2">
    <name type="scientific">Portunus trituberculatus</name>
    <name type="common">Swimming crab</name>
    <name type="synonym">Neptunus trituberculatus</name>
    <dbReference type="NCBI Taxonomy" id="210409"/>
    <lineage>
        <taxon>Eukaryota</taxon>
        <taxon>Metazoa</taxon>
        <taxon>Ecdysozoa</taxon>
        <taxon>Arthropoda</taxon>
        <taxon>Crustacea</taxon>
        <taxon>Multicrustacea</taxon>
        <taxon>Malacostraca</taxon>
        <taxon>Eumalacostraca</taxon>
        <taxon>Eucarida</taxon>
        <taxon>Decapoda</taxon>
        <taxon>Pleocyemata</taxon>
        <taxon>Brachyura</taxon>
        <taxon>Eubrachyura</taxon>
        <taxon>Portunoidea</taxon>
        <taxon>Portunidae</taxon>
        <taxon>Portuninae</taxon>
        <taxon>Portunus</taxon>
    </lineage>
</organism>
<keyword evidence="2" id="KW-1185">Reference proteome</keyword>
<reference evidence="1 2" key="1">
    <citation type="submission" date="2019-05" db="EMBL/GenBank/DDBJ databases">
        <title>Another draft genome of Portunus trituberculatus and its Hox gene families provides insights of decapod evolution.</title>
        <authorList>
            <person name="Jeong J.-H."/>
            <person name="Song I."/>
            <person name="Kim S."/>
            <person name="Choi T."/>
            <person name="Kim D."/>
            <person name="Ryu S."/>
            <person name="Kim W."/>
        </authorList>
    </citation>
    <scope>NUCLEOTIDE SEQUENCE [LARGE SCALE GENOMIC DNA]</scope>
    <source>
        <tissue evidence="1">Muscle</tissue>
    </source>
</reference>
<dbReference type="AlphaFoldDB" id="A0A5B7JZM3"/>
<name>A0A5B7JZM3_PORTR</name>
<evidence type="ECO:0000313" key="2">
    <source>
        <dbReference type="Proteomes" id="UP000324222"/>
    </source>
</evidence>
<evidence type="ECO:0000313" key="1">
    <source>
        <dbReference type="EMBL" id="MPC99786.1"/>
    </source>
</evidence>
<gene>
    <name evidence="1" type="ORF">E2C01_095223</name>
</gene>
<proteinExistence type="predicted"/>
<comment type="caution">
    <text evidence="1">The sequence shown here is derived from an EMBL/GenBank/DDBJ whole genome shotgun (WGS) entry which is preliminary data.</text>
</comment>
<sequence>MQPPVQCGFELSTEWQPADAAFILPSVEVLSSYLHAPRPAHLKKWRQNVPFKALLILTKQV</sequence>
<protein>
    <submittedName>
        <fullName evidence="1">Uncharacterized protein</fullName>
    </submittedName>
</protein>